<organism evidence="3 4">
    <name type="scientific">Paenibacillus dokdonensis</name>
    <dbReference type="NCBI Taxonomy" id="2567944"/>
    <lineage>
        <taxon>Bacteria</taxon>
        <taxon>Bacillati</taxon>
        <taxon>Bacillota</taxon>
        <taxon>Bacilli</taxon>
        <taxon>Bacillales</taxon>
        <taxon>Paenibacillaceae</taxon>
        <taxon>Paenibacillus</taxon>
    </lineage>
</organism>
<protein>
    <recommendedName>
        <fullName evidence="5">DUF5668 domain-containing protein</fullName>
    </recommendedName>
</protein>
<comment type="caution">
    <text evidence="3">The sequence shown here is derived from an EMBL/GenBank/DDBJ whole genome shotgun (WGS) entry which is preliminary data.</text>
</comment>
<evidence type="ECO:0000313" key="3">
    <source>
        <dbReference type="EMBL" id="MEC0243271.1"/>
    </source>
</evidence>
<keyword evidence="2" id="KW-0472">Membrane</keyword>
<proteinExistence type="predicted"/>
<feature type="transmembrane region" description="Helical" evidence="2">
    <location>
        <begin position="73"/>
        <end position="91"/>
    </location>
</feature>
<accession>A0ABU6GU58</accession>
<keyword evidence="2" id="KW-0812">Transmembrane</keyword>
<name>A0ABU6GU58_9BACL</name>
<dbReference type="Proteomes" id="UP001344632">
    <property type="component" value="Unassembled WGS sequence"/>
</dbReference>
<feature type="region of interest" description="Disordered" evidence="1">
    <location>
        <begin position="1"/>
        <end position="24"/>
    </location>
</feature>
<keyword evidence="2" id="KW-1133">Transmembrane helix</keyword>
<dbReference type="EMBL" id="JARLKZ010000023">
    <property type="protein sequence ID" value="MEC0243271.1"/>
    <property type="molecule type" value="Genomic_DNA"/>
</dbReference>
<evidence type="ECO:0000256" key="1">
    <source>
        <dbReference type="SAM" id="MobiDB-lite"/>
    </source>
</evidence>
<feature type="transmembrane region" description="Helical" evidence="2">
    <location>
        <begin position="103"/>
        <end position="127"/>
    </location>
</feature>
<evidence type="ECO:0000256" key="2">
    <source>
        <dbReference type="SAM" id="Phobius"/>
    </source>
</evidence>
<evidence type="ECO:0000313" key="4">
    <source>
        <dbReference type="Proteomes" id="UP001344632"/>
    </source>
</evidence>
<gene>
    <name evidence="3" type="ORF">P4H66_25995</name>
</gene>
<evidence type="ECO:0008006" key="5">
    <source>
        <dbReference type="Google" id="ProtNLM"/>
    </source>
</evidence>
<feature type="transmembrane region" description="Helical" evidence="2">
    <location>
        <begin position="40"/>
        <end position="61"/>
    </location>
</feature>
<sequence>MESDRPQTHMVFGETPVPQPFPGSSLESDSALASQRHWRVGTFSMGLSIFMLGIVIFLSQWQGSDVFDTAMTWWPIIFILLGLEILLYTLFFRKNGKMSYDVLSVFFVGFLSLCCLVFAGLSSLGVVDGVRKSLNEVEHTITLPEWTENIPADVHNLIIQGDNPYQVKVDQRNVQEVHMFANFRTTAANAGFLDTDSLTQMKRVGDTLYIMFSDPPKSNSMFGGSWSPLNMTVVAPKSLKVEIRRNDGTVIEPEDM</sequence>
<keyword evidence="4" id="KW-1185">Reference proteome</keyword>
<dbReference type="RefSeq" id="WP_326090999.1">
    <property type="nucleotide sequence ID" value="NZ_JARLKZ010000023.1"/>
</dbReference>
<reference evidence="3 4" key="1">
    <citation type="submission" date="2023-03" db="EMBL/GenBank/DDBJ databases">
        <title>Bacillus Genome Sequencing.</title>
        <authorList>
            <person name="Dunlap C."/>
        </authorList>
    </citation>
    <scope>NUCLEOTIDE SEQUENCE [LARGE SCALE GENOMIC DNA]</scope>
    <source>
        <strain evidence="3 4">BD-525</strain>
    </source>
</reference>